<sequence length="2134" mass="229032">MSTSQTPPAPVRYNSRLPPPIASSPARDGSYSDAAPPTPPKMSSSTSSATSPPSSPSLASSNRNPGDAASTGMTPSRSWTRLQPQQTFVNGRGEQRAPAAPKQFVPLAPSTGTPPALGVQLQGKQAYVRREPSPGPSRDMSGGGEDQTVYLSSQFGVRQRLAVKTSSRPPAPRASLNGSRRTSTAFSATPADGSSPAPRIQPSDLSPASANGRNASPSPSSASTPPQASGRTTPTPTSLRPPGSYVSTSSGATTPATARTPSPAPSVGSRSVLDRPRPRTPEAFGDDTISSTFATRHAGNVVHAPRPSRPANPASTSILDRPRPTTPDSTVALSASTTEAFEPPPPTKNSVLDRPRPKTPETGGLFRFGQGQQAQSAGRPRTPDATSVFRFGVAGDGVSGSTRVLDRPRPKTPDSTSVFAFQPPTAASSVGRSPQLEKPTYSVLDRVRPRTPDSQAWLDRAALRPSPLATSGDVGASAQHRPTGSNTTTNSTFSSSKGGSFDSLGPFSATSGLSSSGSVSAATSVRPSLDSALQTDSPSRDRFSTGGAPLLKLDFDFDFGSAFGSTETMFGLSDFLKSGNPSEDSVSASARAASTQVVRSAPSTGSFATLTPPPDRPARKEPSRVASEPTDAPRQPSAPSAGDEAEPATGERAKRPRLAGEGDTAKQSVERDVREQPSSASLRSSAQSGAFSDGSFSTGTPSLASDTNPKPQRRRRRSLASLLSIGSVTQMGERMRGKEEKDGALAAHSERLFTPEPGVSRALATPELSAPLELALPNPSRAVDKSLPPTPLAPSPAARPSPPATVTRLHSQSEETSKRSFGSAVDSANKGLNRQISRLRNRPSASPEPQGPRTPGFQVISGSTTRKFSRGKKASLSSLETSETHESSSRNTSFDHPSYPSAASKALSAGLPAASASSSSKPFGRRLVERFTKSSSAGKPGPDEGQSWSAPVRDHSEETAPPRRPGRRRSSLSSLLGVGGSSSADVHADPASAPKKLLGMSLPAGRKSEDLLTSGRLRSTGEREMRRAWDEPPSLSGPSLSGRRSFDALRDARPVARTPSTDDLLSLATAKLSKLAVPSVVAEPPLSQLASASQQVPTPQPVDPTPSQPAVPEVAPIQLPSSAETTVPAAAPTATAIARPETRYPDALSQLVANDPVNPLLPAPPQPQQLHPSAPSQRKRSPPVDPPVWRRPAPATSRRPGHPETHLSNAWLELEDALRVYAVLIQERKPDRGAIIGNVVLPFLQRDDDHPVLNLSDRLAKRQRDILFEWLKTLTTELHEMQPAHRGLSLEAVAGIAESHHFSASALRNDTKAQVRYRSTLIRMLDFAVEKLNDKGACSGETVYANTLAFSGRVFALAFFRVEGVALKLLRALPTVKRQALRRVLEEAGVQENALPPADVDRFPPHLSDLCLRDFPTYVKLHIGQRQQLGDEDRILVRDGDVEVEMSGNWLIRWTASDSDLPFAFYRAYHHQLAAHLVSSELRSSVRTQPSLPPSVVITAPGFLFLAASLLDKSDALVHRNLRSVTSIGPNSGNFAVNDSANLSFGQKPKVLELAHRRVVQTMVDIYGGATPAPKTDEPQDPDAHVRRYLFAQMLPVWLRACVKRTSLWDTRSVYLVLDLVEGLIYQLAYPAPDSDEDDALAAKPDATVLDAFDLPFLFSAVRKIFLEADGTVTLMRTISFLYSHFPLFTMRNDDRTELCERLILDEAVFQRLFLHWNSGVRGYFIRLLVWRVSRLGVVAHEQNPNRPPDDGIVAIFNLLNVRLEALRKRHDQLEPFDSLSEDDFLFRPKRSTICSTRGVKEAPWTVDELAEPVEEEEPESEEVMQPAPPVSAVAEADTSEQGGKRQDQKTVSKVVSWLKGGMAKKQSKARSSLDSRIDPFALDRDDTSSSSRRRRMGSSSSDVLSVSSQDVPTTVLPTKVETGAIPDGRASPAPRLPTTAVDRALLSPPSSPSRPGMPSRRTSSSEKRRSHGSAFFAFEFENGVVTRTDVDPALASSAASAKTSDTALPTSPIRPRHAGEHHLALSPRVSLRFSKRISILPPAALDLLREVSGVEDVPPIPARFRETVEAGYDKRLHPYAIRGLRDYEDALDEWTDWIASLQEDEDLNGRLNKGFADVVPRLGVNWPLQQGED</sequence>
<feature type="compositionally biased region" description="Low complexity" evidence="1">
    <location>
        <begin position="678"/>
        <end position="690"/>
    </location>
</feature>
<feature type="compositionally biased region" description="Pro residues" evidence="1">
    <location>
        <begin position="788"/>
        <end position="803"/>
    </location>
</feature>
<feature type="compositionally biased region" description="Low complexity" evidence="1">
    <location>
        <begin position="1997"/>
        <end position="2009"/>
    </location>
</feature>
<feature type="region of interest" description="Disordered" evidence="1">
    <location>
        <begin position="1088"/>
        <end position="1113"/>
    </location>
</feature>
<feature type="compositionally biased region" description="Polar residues" evidence="1">
    <location>
        <begin position="413"/>
        <end position="432"/>
    </location>
</feature>
<dbReference type="Pfam" id="PF08578">
    <property type="entry name" value="DUF1765"/>
    <property type="match status" value="1"/>
</dbReference>
<dbReference type="HOGENOM" id="CLU_232986_0_0_1"/>
<dbReference type="OrthoDB" id="296767at2759"/>
<dbReference type="RefSeq" id="XP_016275214.1">
    <property type="nucleotide sequence ID" value="XM_016419760.1"/>
</dbReference>
<feature type="compositionally biased region" description="Basic and acidic residues" evidence="1">
    <location>
        <begin position="733"/>
        <end position="753"/>
    </location>
</feature>
<gene>
    <name evidence="2" type="ORF">RHTO_06099</name>
</gene>
<dbReference type="EMBL" id="KB722645">
    <property type="protein sequence ID" value="EMS24095.1"/>
    <property type="molecule type" value="Genomic_DNA"/>
</dbReference>
<feature type="compositionally biased region" description="Basic and acidic residues" evidence="1">
    <location>
        <begin position="1872"/>
        <end position="1888"/>
    </location>
</feature>
<organism evidence="2 3">
    <name type="scientific">Rhodotorula toruloides (strain NP11)</name>
    <name type="common">Yeast</name>
    <name type="synonym">Rhodosporidium toruloides</name>
    <dbReference type="NCBI Taxonomy" id="1130832"/>
    <lineage>
        <taxon>Eukaryota</taxon>
        <taxon>Fungi</taxon>
        <taxon>Dikarya</taxon>
        <taxon>Basidiomycota</taxon>
        <taxon>Pucciniomycotina</taxon>
        <taxon>Microbotryomycetes</taxon>
        <taxon>Sporidiobolales</taxon>
        <taxon>Sporidiobolaceae</taxon>
        <taxon>Rhodotorula</taxon>
    </lineage>
</organism>
<accession>M7X1V5</accession>
<feature type="region of interest" description="Disordered" evidence="1">
    <location>
        <begin position="1155"/>
        <end position="1204"/>
    </location>
</feature>
<dbReference type="GeneID" id="27370112"/>
<dbReference type="eggNOG" id="ENOG502R8B9">
    <property type="taxonomic scope" value="Eukaryota"/>
</dbReference>
<evidence type="ECO:0000313" key="3">
    <source>
        <dbReference type="Proteomes" id="UP000016926"/>
    </source>
</evidence>
<keyword evidence="3" id="KW-1185">Reference proteome</keyword>
<dbReference type="PANTHER" id="PTHR37988:SF1">
    <property type="entry name" value="UPF0592 MEMBRANE PROTEIN C7D4.03C"/>
    <property type="match status" value="1"/>
</dbReference>
<feature type="region of interest" description="Disordered" evidence="1">
    <location>
        <begin position="1"/>
        <end position="547"/>
    </location>
</feature>
<feature type="compositionally biased region" description="Polar residues" evidence="1">
    <location>
        <begin position="176"/>
        <end position="187"/>
    </location>
</feature>
<feature type="compositionally biased region" description="Polar residues" evidence="1">
    <location>
        <begin position="326"/>
        <end position="339"/>
    </location>
</feature>
<feature type="region of interest" description="Disordered" evidence="1">
    <location>
        <begin position="1997"/>
        <end position="2021"/>
    </location>
</feature>
<feature type="compositionally biased region" description="Polar residues" evidence="1">
    <location>
        <begin position="71"/>
        <end position="89"/>
    </location>
</feature>
<evidence type="ECO:0000256" key="1">
    <source>
        <dbReference type="SAM" id="MobiDB-lite"/>
    </source>
</evidence>
<evidence type="ECO:0008006" key="4">
    <source>
        <dbReference type="Google" id="ProtNLM"/>
    </source>
</evidence>
<feature type="compositionally biased region" description="Low complexity" evidence="1">
    <location>
        <begin position="762"/>
        <end position="780"/>
    </location>
</feature>
<dbReference type="Proteomes" id="UP000016926">
    <property type="component" value="Unassembled WGS sequence"/>
</dbReference>
<protein>
    <recommendedName>
        <fullName evidence="4">Proteophosphoglycan ppg4</fullName>
    </recommendedName>
</protein>
<feature type="compositionally biased region" description="Low complexity" evidence="1">
    <location>
        <begin position="508"/>
        <end position="525"/>
    </location>
</feature>
<feature type="compositionally biased region" description="Polar residues" evidence="1">
    <location>
        <begin position="694"/>
        <end position="710"/>
    </location>
</feature>
<feature type="compositionally biased region" description="Basic and acidic residues" evidence="1">
    <location>
        <begin position="1019"/>
        <end position="1030"/>
    </location>
</feature>
<feature type="compositionally biased region" description="Pro residues" evidence="1">
    <location>
        <begin position="1098"/>
        <end position="1109"/>
    </location>
</feature>
<feature type="region of interest" description="Disordered" evidence="1">
    <location>
        <begin position="572"/>
        <end position="1046"/>
    </location>
</feature>
<feature type="compositionally biased region" description="Polar residues" evidence="1">
    <location>
        <begin position="579"/>
        <end position="609"/>
    </location>
</feature>
<name>M7X1V5_RHOT1</name>
<feature type="compositionally biased region" description="Low complexity" evidence="1">
    <location>
        <begin position="1954"/>
        <end position="1963"/>
    </location>
</feature>
<evidence type="ECO:0000313" key="2">
    <source>
        <dbReference type="EMBL" id="EMS24095.1"/>
    </source>
</evidence>
<dbReference type="InterPro" id="IPR013887">
    <property type="entry name" value="UPF0592"/>
</dbReference>
<feature type="compositionally biased region" description="Low complexity" evidence="1">
    <location>
        <begin position="900"/>
        <end position="921"/>
    </location>
</feature>
<dbReference type="PANTHER" id="PTHR37988">
    <property type="entry name" value="UPF0592 MEMBRANE PROTEIN C7D4.03C"/>
    <property type="match status" value="1"/>
</dbReference>
<feature type="compositionally biased region" description="Low complexity" evidence="1">
    <location>
        <begin position="41"/>
        <end position="61"/>
    </location>
</feature>
<reference evidence="2 3" key="1">
    <citation type="journal article" date="2012" name="Nat. Commun.">
        <title>A multi-omic map of the lipid-producing yeast Rhodosporidium toruloides.</title>
        <authorList>
            <person name="Zhu Z."/>
            <person name="Zhang S."/>
            <person name="Liu H."/>
            <person name="Shen H."/>
            <person name="Lin X."/>
            <person name="Yang F."/>
            <person name="Zhou Y.J."/>
            <person name="Jin G."/>
            <person name="Ye M."/>
            <person name="Zou H."/>
            <person name="Zou H."/>
            <person name="Zhao Z.K."/>
        </authorList>
    </citation>
    <scope>NUCLEOTIDE SEQUENCE [LARGE SCALE GENOMIC DNA]</scope>
    <source>
        <strain evidence="2 3">NP11</strain>
    </source>
</reference>
<feature type="compositionally biased region" description="Low complexity" evidence="1">
    <location>
        <begin position="206"/>
        <end position="261"/>
    </location>
</feature>
<feature type="compositionally biased region" description="Low complexity" evidence="1">
    <location>
        <begin position="483"/>
        <end position="501"/>
    </location>
</feature>
<feature type="compositionally biased region" description="Low complexity" evidence="1">
    <location>
        <begin position="1032"/>
        <end position="1043"/>
    </location>
</feature>
<feature type="compositionally biased region" description="Acidic residues" evidence="1">
    <location>
        <begin position="1811"/>
        <end position="1823"/>
    </location>
</feature>
<feature type="region of interest" description="Disordered" evidence="1">
    <location>
        <begin position="1811"/>
        <end position="1971"/>
    </location>
</feature>
<feature type="compositionally biased region" description="Low complexity" evidence="1">
    <location>
        <begin position="1898"/>
        <end position="1912"/>
    </location>
</feature>
<proteinExistence type="predicted"/>
<feature type="compositionally biased region" description="Basic and acidic residues" evidence="1">
    <location>
        <begin position="649"/>
        <end position="675"/>
    </location>
</feature>
<feature type="compositionally biased region" description="Basic and acidic residues" evidence="1">
    <location>
        <begin position="952"/>
        <end position="961"/>
    </location>
</feature>